<keyword evidence="2" id="KW-1185">Reference proteome</keyword>
<protein>
    <recommendedName>
        <fullName evidence="3">Transposase IS116/IS110/IS902 family protein</fullName>
    </recommendedName>
</protein>
<accession>A0A1G4TYK7</accession>
<evidence type="ECO:0000313" key="1">
    <source>
        <dbReference type="EMBL" id="SCW86454.1"/>
    </source>
</evidence>
<proteinExistence type="predicted"/>
<evidence type="ECO:0008006" key="3">
    <source>
        <dbReference type="Google" id="ProtNLM"/>
    </source>
</evidence>
<sequence>MAAAINNPFQKITYQSHLISLNLYVDLLLQYQGHLAYLEKQIDALSAEVEEYSIIQSIPGIGNKIAATILSEIGEHAC</sequence>
<gene>
    <name evidence="1" type="ORF">SAMN04487970_107917</name>
</gene>
<dbReference type="Proteomes" id="UP000198601">
    <property type="component" value="Unassembled WGS sequence"/>
</dbReference>
<name>A0A1G4TYK7_9BACL</name>
<dbReference type="EMBL" id="FMTT01000079">
    <property type="protein sequence ID" value="SCW86454.1"/>
    <property type="molecule type" value="Genomic_DNA"/>
</dbReference>
<organism evidence="1 2">
    <name type="scientific">Paenibacillus tianmuensis</name>
    <dbReference type="NCBI Taxonomy" id="624147"/>
    <lineage>
        <taxon>Bacteria</taxon>
        <taxon>Bacillati</taxon>
        <taxon>Bacillota</taxon>
        <taxon>Bacilli</taxon>
        <taxon>Bacillales</taxon>
        <taxon>Paenibacillaceae</taxon>
        <taxon>Paenibacillus</taxon>
    </lineage>
</organism>
<reference evidence="2" key="1">
    <citation type="submission" date="2016-10" db="EMBL/GenBank/DDBJ databases">
        <authorList>
            <person name="Varghese N."/>
            <person name="Submissions S."/>
        </authorList>
    </citation>
    <scope>NUCLEOTIDE SEQUENCE [LARGE SCALE GENOMIC DNA]</scope>
    <source>
        <strain evidence="2">CGMCC 1.8946</strain>
    </source>
</reference>
<evidence type="ECO:0000313" key="2">
    <source>
        <dbReference type="Proteomes" id="UP000198601"/>
    </source>
</evidence>
<dbReference type="AlphaFoldDB" id="A0A1G4TYK7"/>